<feature type="region of interest" description="Disordered" evidence="1">
    <location>
        <begin position="846"/>
        <end position="911"/>
    </location>
</feature>
<evidence type="ECO:0008006" key="6">
    <source>
        <dbReference type="Google" id="ProtNLM"/>
    </source>
</evidence>
<protein>
    <recommendedName>
        <fullName evidence="6">G-protein coupled receptors family 3 profile domain-containing protein</fullName>
    </recommendedName>
</protein>
<evidence type="ECO:0000256" key="2">
    <source>
        <dbReference type="SAM" id="Phobius"/>
    </source>
</evidence>
<accession>A0AAD2FJ50</accession>
<organism evidence="4 5">
    <name type="scientific">Cylindrotheca closterium</name>
    <dbReference type="NCBI Taxonomy" id="2856"/>
    <lineage>
        <taxon>Eukaryota</taxon>
        <taxon>Sar</taxon>
        <taxon>Stramenopiles</taxon>
        <taxon>Ochrophyta</taxon>
        <taxon>Bacillariophyta</taxon>
        <taxon>Bacillariophyceae</taxon>
        <taxon>Bacillariophycidae</taxon>
        <taxon>Bacillariales</taxon>
        <taxon>Bacillariaceae</taxon>
        <taxon>Cylindrotheca</taxon>
    </lineage>
</organism>
<proteinExistence type="predicted"/>
<evidence type="ECO:0000313" key="4">
    <source>
        <dbReference type="EMBL" id="CAJ1944463.1"/>
    </source>
</evidence>
<evidence type="ECO:0000313" key="5">
    <source>
        <dbReference type="Proteomes" id="UP001295423"/>
    </source>
</evidence>
<feature type="region of interest" description="Disordered" evidence="1">
    <location>
        <begin position="1025"/>
        <end position="1059"/>
    </location>
</feature>
<feature type="region of interest" description="Disordered" evidence="1">
    <location>
        <begin position="638"/>
        <end position="715"/>
    </location>
</feature>
<keyword evidence="2" id="KW-1133">Transmembrane helix</keyword>
<feature type="compositionally biased region" description="Polar residues" evidence="1">
    <location>
        <begin position="847"/>
        <end position="864"/>
    </location>
</feature>
<sequence>MPVEKLNRAFSHGIFFCLICLLLLVESFGQSLSRQFNKCDPNSNSCIQCWKADVIEGSAPKEASNMTEASCISPDMTFEISKGSTNKIYDWSGNPNGWLIHDRDEFKIMVKASVDWIDSSQFSRLAFEVQLCNIDNIMLCQPVLAPTTFFDEDITAIDEIQNLRTTQTPSVTRFVDLGSVASDTVEEELNFAEVTVPGTYRILTSLVLSNASSVSGVTMISNIKYLNVVHNDPMELSSESYTAIIVMSSVASTVILFLFFQTFAYRNAQVFELTQGKFIMAMQICALVATSSLIFFTPKDPFCQLSPLIYLSTHMVYAILLGRMWRIRAVISPLLLLTLERKDDFTTTIVDLISRLTACACWQGRQQKKIRMQITDYQLARVIMLLILPQLLVQLLILIVYYGNKSILLDVERDGLIDGVYICEYGAFYSTLHIIAVSLIGLEFFLLALLMWSSRELPSLFNETKKVWQILRATFIFVLCGTLLIAATIDHYNTAQVRVLVPAFVLGLNMCQTCWVITWSKLRVAWRGKKILVTKLIADHNFNRGKNEAMGMGSTKYFSHDANCGNKFSGYQTPAVKTDQTPAVKTETHEYYNTADVEQEPSIDIFKNDDQTENVASDDRSTDSSVFLAESQETLLDLEESEENENEGVAPGSSDASIPTGDAPSRAGTHRRKNHFSPLSSFTLFRRERRDKRGSNASRTNSVGPRGSIAIRGSTVSRGSMVVRRRLVGRGGLASSTIPAQADDGNKNRFSVFGNASMPAAVIVESIDTNPRLSQDKIRISEAEAPGRRLLLRMIDVQRMLANVNTSLLTGVSLGRDDWEELRVGCVTLGEVFENEVVFAWDDEDTGSVQTPQSLSQSHTSLPSRLQRHRPGNEPGKNRPLHSSMPPKSKVTSMTNAGPNRRSVAFKTTENIKNEEQDEFVESMLNKPLQTIMSIGSPIVQQKDETLAGGSESSTSDEIHELKDATANDTGLHGEQQQNPDGRNENLAKHRVRANHQNVSLPVELPIIEKLPVGVFGKGAILSRQVSGLSESSEQEKSDATSEGATDVATDQIPLGEFQ</sequence>
<feature type="chain" id="PRO_5042065916" description="G-protein coupled receptors family 3 profile domain-containing protein" evidence="3">
    <location>
        <begin position="30"/>
        <end position="1059"/>
    </location>
</feature>
<feature type="transmembrane region" description="Helical" evidence="2">
    <location>
        <begin position="379"/>
        <end position="402"/>
    </location>
</feature>
<dbReference type="AlphaFoldDB" id="A0AAD2FJ50"/>
<feature type="transmembrane region" description="Helical" evidence="2">
    <location>
        <begin position="308"/>
        <end position="325"/>
    </location>
</feature>
<dbReference type="Proteomes" id="UP001295423">
    <property type="component" value="Unassembled WGS sequence"/>
</dbReference>
<feature type="transmembrane region" description="Helical" evidence="2">
    <location>
        <begin position="470"/>
        <end position="489"/>
    </location>
</feature>
<keyword evidence="2" id="KW-0812">Transmembrane</keyword>
<keyword evidence="2" id="KW-0472">Membrane</keyword>
<feature type="transmembrane region" description="Helical" evidence="2">
    <location>
        <begin position="427"/>
        <end position="450"/>
    </location>
</feature>
<evidence type="ECO:0000256" key="3">
    <source>
        <dbReference type="SAM" id="SignalP"/>
    </source>
</evidence>
<comment type="caution">
    <text evidence="4">The sequence shown here is derived from an EMBL/GenBank/DDBJ whole genome shotgun (WGS) entry which is preliminary data.</text>
</comment>
<feature type="signal peptide" evidence="3">
    <location>
        <begin position="1"/>
        <end position="29"/>
    </location>
</feature>
<name>A0AAD2FJ50_9STRA</name>
<keyword evidence="5" id="KW-1185">Reference proteome</keyword>
<feature type="transmembrane region" description="Helical" evidence="2">
    <location>
        <begin position="277"/>
        <end position="296"/>
    </location>
</feature>
<feature type="transmembrane region" description="Helical" evidence="2">
    <location>
        <begin position="241"/>
        <end position="265"/>
    </location>
</feature>
<reference evidence="4" key="1">
    <citation type="submission" date="2023-08" db="EMBL/GenBank/DDBJ databases">
        <authorList>
            <person name="Audoor S."/>
            <person name="Bilcke G."/>
        </authorList>
    </citation>
    <scope>NUCLEOTIDE SEQUENCE</scope>
</reference>
<evidence type="ECO:0000256" key="1">
    <source>
        <dbReference type="SAM" id="MobiDB-lite"/>
    </source>
</evidence>
<dbReference type="EMBL" id="CAKOGP040001224">
    <property type="protein sequence ID" value="CAJ1944463.1"/>
    <property type="molecule type" value="Genomic_DNA"/>
</dbReference>
<keyword evidence="3" id="KW-0732">Signal</keyword>
<gene>
    <name evidence="4" type="ORF">CYCCA115_LOCUS8900</name>
</gene>
<feature type="compositionally biased region" description="Basic and acidic residues" evidence="1">
    <location>
        <begin position="685"/>
        <end position="694"/>
    </location>
</feature>